<dbReference type="AlphaFoldDB" id="A0A7W7ISV5"/>
<dbReference type="Proteomes" id="UP000539957">
    <property type="component" value="Unassembled WGS sequence"/>
</dbReference>
<evidence type="ECO:0000313" key="4">
    <source>
        <dbReference type="EMBL" id="MBB4799916.1"/>
    </source>
</evidence>
<dbReference type="InterPro" id="IPR042183">
    <property type="entry name" value="MmgE/PrpD_sf_1"/>
</dbReference>
<protein>
    <submittedName>
        <fullName evidence="4">2-methylcitrate dehydratase PrpD</fullName>
    </submittedName>
</protein>
<dbReference type="InterPro" id="IPR005656">
    <property type="entry name" value="MmgE_PrpD"/>
</dbReference>
<dbReference type="InterPro" id="IPR045336">
    <property type="entry name" value="MmgE_PrpD_N"/>
</dbReference>
<name>A0A7W7ISV5_9CAUL</name>
<dbReference type="InterPro" id="IPR045337">
    <property type="entry name" value="MmgE_PrpD_C"/>
</dbReference>
<feature type="domain" description="MmgE/PrpD N-terminal" evidence="2">
    <location>
        <begin position="9"/>
        <end position="230"/>
    </location>
</feature>
<dbReference type="Gene3D" id="1.10.4100.10">
    <property type="entry name" value="2-methylcitrate dehydratase PrpD"/>
    <property type="match status" value="1"/>
</dbReference>
<dbReference type="Pfam" id="PF19305">
    <property type="entry name" value="MmgE_PrpD_C"/>
    <property type="match status" value="1"/>
</dbReference>
<dbReference type="PANTHER" id="PTHR16943">
    <property type="entry name" value="2-METHYLCITRATE DEHYDRATASE-RELATED"/>
    <property type="match status" value="1"/>
</dbReference>
<evidence type="ECO:0000259" key="2">
    <source>
        <dbReference type="Pfam" id="PF03972"/>
    </source>
</evidence>
<evidence type="ECO:0000313" key="5">
    <source>
        <dbReference type="Proteomes" id="UP000539957"/>
    </source>
</evidence>
<proteinExistence type="inferred from homology"/>
<dbReference type="GO" id="GO:0016829">
    <property type="term" value="F:lyase activity"/>
    <property type="evidence" value="ECO:0007669"/>
    <property type="project" value="InterPro"/>
</dbReference>
<feature type="domain" description="MmgE/PrpD C-terminal" evidence="3">
    <location>
        <begin position="249"/>
        <end position="399"/>
    </location>
</feature>
<keyword evidence="5" id="KW-1185">Reference proteome</keyword>
<dbReference type="EMBL" id="JACHKY010000011">
    <property type="protein sequence ID" value="MBB4799916.1"/>
    <property type="molecule type" value="Genomic_DNA"/>
</dbReference>
<dbReference type="InterPro" id="IPR036148">
    <property type="entry name" value="MmgE/PrpD_sf"/>
</dbReference>
<dbReference type="PANTHER" id="PTHR16943:SF8">
    <property type="entry name" value="2-METHYLCITRATE DEHYDRATASE"/>
    <property type="match status" value="1"/>
</dbReference>
<dbReference type="InterPro" id="IPR042188">
    <property type="entry name" value="MmgE/PrpD_sf_2"/>
</dbReference>
<dbReference type="RefSeq" id="WP_184274037.1">
    <property type="nucleotide sequence ID" value="NZ_JACHKY010000011.1"/>
</dbReference>
<accession>A0A7W7ISV5</accession>
<evidence type="ECO:0000259" key="3">
    <source>
        <dbReference type="Pfam" id="PF19305"/>
    </source>
</evidence>
<evidence type="ECO:0000256" key="1">
    <source>
        <dbReference type="ARBA" id="ARBA00006174"/>
    </source>
</evidence>
<comment type="caution">
    <text evidence="4">The sequence shown here is derived from an EMBL/GenBank/DDBJ whole genome shotgun (WGS) entry which is preliminary data.</text>
</comment>
<sequence>MRQPGAADRDRARLHLLDWAACAVAGAVEPGAAEPRALAQLEGAGPCRVIGGRRAGPLAAALANGPAGALLEMDDVDRRGLLHPGPVVIPAALAAAEVEGLDDGEALLDAVVRGYEAMIRVGRAVGPHHAARFHVTATCGGFGAAAAGASVLGLDATAMAWALGNAGQQAFGLWQVRHEPVFTKALHDGRAAANGLSAAFLARAGYAGPLAIFEGPQGFFHGLCSDGDVEAVVDGGDAWAIHEVSFKPHAACRHAHAAIDAVLTLRARAGGAELEALDIAAYRDAVVFCDRPEPTTPAEGKFSLQHAAAAAWLHGDAGLARFTGEALSEAAMRQTRARISVREAPELTARYPARFGATARALLADGRVMEIEAADALGDPERPMDQAALVAKARALMAWGGLDGMAAERLIQAALNLGRGARVSDLSAALPGNDA</sequence>
<dbReference type="SUPFAM" id="SSF103378">
    <property type="entry name" value="2-methylcitrate dehydratase PrpD"/>
    <property type="match status" value="1"/>
</dbReference>
<dbReference type="Pfam" id="PF03972">
    <property type="entry name" value="MmgE_PrpD_N"/>
    <property type="match status" value="1"/>
</dbReference>
<organism evidence="4 5">
    <name type="scientific">Brevundimonas bullata</name>
    <dbReference type="NCBI Taxonomy" id="13160"/>
    <lineage>
        <taxon>Bacteria</taxon>
        <taxon>Pseudomonadati</taxon>
        <taxon>Pseudomonadota</taxon>
        <taxon>Alphaproteobacteria</taxon>
        <taxon>Caulobacterales</taxon>
        <taxon>Caulobacteraceae</taxon>
        <taxon>Brevundimonas</taxon>
    </lineage>
</organism>
<comment type="similarity">
    <text evidence="1">Belongs to the PrpD family.</text>
</comment>
<reference evidence="4 5" key="1">
    <citation type="submission" date="2020-08" db="EMBL/GenBank/DDBJ databases">
        <title>Functional genomics of gut bacteria from endangered species of beetles.</title>
        <authorList>
            <person name="Carlos-Shanley C."/>
        </authorList>
    </citation>
    <scope>NUCLEOTIDE SEQUENCE [LARGE SCALE GENOMIC DNA]</scope>
    <source>
        <strain evidence="4 5">S00123</strain>
    </source>
</reference>
<dbReference type="Gene3D" id="3.30.1330.120">
    <property type="entry name" value="2-methylcitrate dehydratase PrpD"/>
    <property type="match status" value="1"/>
</dbReference>
<gene>
    <name evidence="4" type="ORF">HNP32_003685</name>
</gene>